<feature type="transmembrane region" description="Helical" evidence="1">
    <location>
        <begin position="222"/>
        <end position="239"/>
    </location>
</feature>
<dbReference type="Proteomes" id="UP001385951">
    <property type="component" value="Unassembled WGS sequence"/>
</dbReference>
<dbReference type="EMBL" id="JASBNA010000006">
    <property type="protein sequence ID" value="KAK7691000.1"/>
    <property type="molecule type" value="Genomic_DNA"/>
</dbReference>
<keyword evidence="1" id="KW-1133">Transmembrane helix</keyword>
<evidence type="ECO:0000313" key="3">
    <source>
        <dbReference type="Proteomes" id="UP001385951"/>
    </source>
</evidence>
<protein>
    <submittedName>
        <fullName evidence="2">Uncharacterized protein</fullName>
    </submittedName>
</protein>
<accession>A0AAW0GP47</accession>
<evidence type="ECO:0000256" key="1">
    <source>
        <dbReference type="SAM" id="Phobius"/>
    </source>
</evidence>
<organism evidence="2 3">
    <name type="scientific">Cerrena zonata</name>
    <dbReference type="NCBI Taxonomy" id="2478898"/>
    <lineage>
        <taxon>Eukaryota</taxon>
        <taxon>Fungi</taxon>
        <taxon>Dikarya</taxon>
        <taxon>Basidiomycota</taxon>
        <taxon>Agaricomycotina</taxon>
        <taxon>Agaricomycetes</taxon>
        <taxon>Polyporales</taxon>
        <taxon>Cerrenaceae</taxon>
        <taxon>Cerrena</taxon>
    </lineage>
</organism>
<evidence type="ECO:0000313" key="2">
    <source>
        <dbReference type="EMBL" id="KAK7691000.1"/>
    </source>
</evidence>
<reference evidence="2 3" key="1">
    <citation type="submission" date="2022-09" db="EMBL/GenBank/DDBJ databases">
        <authorList>
            <person name="Palmer J.M."/>
        </authorList>
    </citation>
    <scope>NUCLEOTIDE SEQUENCE [LARGE SCALE GENOMIC DNA]</scope>
    <source>
        <strain evidence="2 3">DSM 7382</strain>
    </source>
</reference>
<dbReference type="AlphaFoldDB" id="A0AAW0GP47"/>
<feature type="transmembrane region" description="Helical" evidence="1">
    <location>
        <begin position="193"/>
        <end position="216"/>
    </location>
</feature>
<proteinExistence type="predicted"/>
<name>A0AAW0GP47_9APHY</name>
<gene>
    <name evidence="2" type="ORF">QCA50_006103</name>
</gene>
<keyword evidence="1" id="KW-0472">Membrane</keyword>
<keyword evidence="1" id="KW-0812">Transmembrane</keyword>
<keyword evidence="3" id="KW-1185">Reference proteome</keyword>
<sequence length="345" mass="39516">MSSYSNLFSNHSSYLTPELRDEIISQVRNLATDTLSLDDYFDNISQMLYSLQASEKVPEQVISDIKRLTTTWSRLHTEYQKILWDSREVASYAYRAARDFANVFIHNVLLHIPTADMGEAIEKYQVQLANDKTRAKYLIGSFEKFQKEFAIFCQEWTRITQTKNSRNLGGKYKQYGEQITSLNNSVRMMNLKIATLCFTLAVLAAAAGAFALVNIIHGNIDLFLTTAAGAISGSVGLVNRIKELMKQKSVELDELNRIKIQVGTNEDYVRDVRNIAGKLSCITCLWNWIITDLHEIKRQVEQAPVGQDKNSQHWREEFNEQIQTVAKNYRGLADIFDEYQITVTK</sequence>
<comment type="caution">
    <text evidence="2">The sequence shown here is derived from an EMBL/GenBank/DDBJ whole genome shotgun (WGS) entry which is preliminary data.</text>
</comment>